<proteinExistence type="predicted"/>
<dbReference type="Pfam" id="PF14117">
    <property type="entry name" value="DUF4287"/>
    <property type="match status" value="1"/>
</dbReference>
<organism evidence="1 2">
    <name type="scientific">Pseudomonas moorei</name>
    <dbReference type="NCBI Taxonomy" id="395599"/>
    <lineage>
        <taxon>Bacteria</taxon>
        <taxon>Pseudomonadati</taxon>
        <taxon>Pseudomonadota</taxon>
        <taxon>Gammaproteobacteria</taxon>
        <taxon>Pseudomonadales</taxon>
        <taxon>Pseudomonadaceae</taxon>
        <taxon>Pseudomonas</taxon>
    </lineage>
</organism>
<dbReference type="InterPro" id="IPR025629">
    <property type="entry name" value="DUF4287"/>
</dbReference>
<sequence>MTEDSKIKGPASYFPSIEKKYGHPVTHWLNLLESVSGKKHMELVALLKSEHGIGHGHANALVAYYLASAKSN</sequence>
<reference evidence="2" key="1">
    <citation type="submission" date="2016-10" db="EMBL/GenBank/DDBJ databases">
        <authorList>
            <person name="Varghese N."/>
            <person name="Submissions S."/>
        </authorList>
    </citation>
    <scope>NUCLEOTIDE SEQUENCE [LARGE SCALE GENOMIC DNA]</scope>
    <source>
        <strain evidence="2">BS3775</strain>
    </source>
</reference>
<dbReference type="Proteomes" id="UP000199570">
    <property type="component" value="Unassembled WGS sequence"/>
</dbReference>
<dbReference type="EMBL" id="FNKJ01000003">
    <property type="protein sequence ID" value="SDR11910.1"/>
    <property type="molecule type" value="Genomic_DNA"/>
</dbReference>
<dbReference type="OrthoDB" id="9809825at2"/>
<accession>A0A1H1GFD9</accession>
<dbReference type="RefSeq" id="WP_090323401.1">
    <property type="nucleotide sequence ID" value="NZ_FNKJ01000003.1"/>
</dbReference>
<name>A0A1H1GFD9_9PSED</name>
<protein>
    <submittedName>
        <fullName evidence="1">Uncharacterized protein</fullName>
    </submittedName>
</protein>
<dbReference type="AlphaFoldDB" id="A0A1H1GFD9"/>
<keyword evidence="2" id="KW-1185">Reference proteome</keyword>
<evidence type="ECO:0000313" key="1">
    <source>
        <dbReference type="EMBL" id="SDR11910.1"/>
    </source>
</evidence>
<gene>
    <name evidence="1" type="ORF">SAMN04490195_3281</name>
</gene>
<evidence type="ECO:0000313" key="2">
    <source>
        <dbReference type="Proteomes" id="UP000199570"/>
    </source>
</evidence>